<feature type="region of interest" description="Disordered" evidence="1">
    <location>
        <begin position="546"/>
        <end position="615"/>
    </location>
</feature>
<feature type="compositionally biased region" description="Basic and acidic residues" evidence="1">
    <location>
        <begin position="1"/>
        <end position="11"/>
    </location>
</feature>
<proteinExistence type="predicted"/>
<feature type="region of interest" description="Disordered" evidence="1">
    <location>
        <begin position="693"/>
        <end position="751"/>
    </location>
</feature>
<dbReference type="Proteomes" id="UP000594364">
    <property type="component" value="Chromosome 1"/>
</dbReference>
<evidence type="ECO:0000256" key="1">
    <source>
        <dbReference type="SAM" id="MobiDB-lite"/>
    </source>
</evidence>
<sequence>MTPRGRDDERVVQSNQFSDYSNTHLPSIPQGDRPLVPDPQSMMMNWGAPQYHADAMMAGSRPFAPPQMQYPGLNTGTQAQQPIFNQAQTDSGSFASHFSGSTVFPQQTLLNYGDNMGADSSGDYNYLPDPAMSFQTSEISDARVPGSFEALSGQAGGGGGAPYAFMTGVHSDDARAMSTSQGTRMPSLHTSSLSQTTDSQIYNHPETSQGSFPSPMTSLLSSYDQYEQVSSHNYRHPVGQPVIYNPNKSHAPQQPVQLDQPGRASRHGTQVSGDATTCNNPGMPIYPRRSNQPRRTPLTPTAGYQRQPTPAGARLGNNHPKATRDMNQRQTQAPKRTFSNEEWQGDGRAAQPRPREIPGPLHKLSQEQAALISEVIERGLRNAFAAGCRKAHAKINTFLQQELHENKTVAGIDVILQNDCITTGMAKSIEKRMTQCYKRVNENMLEDEKLDEIRKEIRDNMRKHTGSQNHETVATREVVVLPEVQAAKRRGKPRPRGGNVARGVAYNNDSDTANGIRSRTRTYSYGGIEFTSQLCDDGVWRIEKVRKESETTRGPATETEAAGGNSNDEISDTVAGAQDTPSSIRKRKASRAPLHGSMPKKAKDRRTSRAHSTETAGMMIGEEEVEEVGASGAPAGSMSMTSQVGEIERSPSSTHHVIPDVDRYDGTFNAAASQVDHDTEEYNKHDEIISSTLGRVPSTGFPAEQDGVETDPERAGGVAEEEEEEETGHVQQIPADGGATEESEQPDDPSRRRVKELIRLDNGMPHSLIRDFMNPRAESIYSAVREAVDRMDLSDQSHLLFDRDCRRVAMKEYDCHSRQQFQISPEDHPEWNPVVRNAEKRARKKLRRLEERKAEEERVQVGGQMGTALRGETDTTIFGEATDGQATETTTSKSDRRWASLEGDMSVGGDEHVRQQDGRIGTLPGSVRIDVVDVDDCDRQTREDEFFQSLQRGWDGGNRPL</sequence>
<organism evidence="2 3">
    <name type="scientific">Epichloe festucae (strain Fl1)</name>
    <dbReference type="NCBI Taxonomy" id="877507"/>
    <lineage>
        <taxon>Eukaryota</taxon>
        <taxon>Fungi</taxon>
        <taxon>Dikarya</taxon>
        <taxon>Ascomycota</taxon>
        <taxon>Pezizomycotina</taxon>
        <taxon>Sordariomycetes</taxon>
        <taxon>Hypocreomycetidae</taxon>
        <taxon>Hypocreales</taxon>
        <taxon>Clavicipitaceae</taxon>
        <taxon>Epichloe</taxon>
    </lineage>
</organism>
<evidence type="ECO:0000313" key="2">
    <source>
        <dbReference type="EMBL" id="QPG93740.1"/>
    </source>
</evidence>
<feature type="region of interest" description="Disordered" evidence="1">
    <location>
        <begin position="487"/>
        <end position="506"/>
    </location>
</feature>
<gene>
    <name evidence="2" type="ORF">C2857_002168</name>
</gene>
<feature type="compositionally biased region" description="Basic residues" evidence="1">
    <location>
        <begin position="598"/>
        <end position="609"/>
    </location>
</feature>
<protein>
    <submittedName>
        <fullName evidence="2">Uncharacterized protein</fullName>
    </submittedName>
</protein>
<feature type="region of interest" description="Disordered" evidence="1">
    <location>
        <begin position="1"/>
        <end position="39"/>
    </location>
</feature>
<dbReference type="AlphaFoldDB" id="A0A7S9KJZ4"/>
<name>A0A7S9KJZ4_EPIFF</name>
<feature type="compositionally biased region" description="Polar residues" evidence="1">
    <location>
        <begin position="177"/>
        <end position="218"/>
    </location>
</feature>
<feature type="compositionally biased region" description="Polar residues" evidence="1">
    <location>
        <begin position="246"/>
        <end position="257"/>
    </location>
</feature>
<feature type="compositionally biased region" description="Polar residues" evidence="1">
    <location>
        <begin position="12"/>
        <end position="25"/>
    </location>
</feature>
<feature type="region of interest" description="Disordered" evidence="1">
    <location>
        <begin position="882"/>
        <end position="922"/>
    </location>
</feature>
<dbReference type="OrthoDB" id="4961593at2759"/>
<feature type="region of interest" description="Disordered" evidence="1">
    <location>
        <begin position="174"/>
        <end position="218"/>
    </location>
</feature>
<keyword evidence="3" id="KW-1185">Reference proteome</keyword>
<dbReference type="EMBL" id="CP031385">
    <property type="protein sequence ID" value="QPG93740.1"/>
    <property type="molecule type" value="Genomic_DNA"/>
</dbReference>
<reference evidence="2 3" key="1">
    <citation type="journal article" date="2018" name="PLoS Genet.">
        <title>Repeat elements organise 3D genome structure and mediate transcription in the filamentous fungus Epichloe festucae.</title>
        <authorList>
            <person name="Winter D.J."/>
            <person name="Ganley A.R.D."/>
            <person name="Young C.A."/>
            <person name="Liachko I."/>
            <person name="Schardl C.L."/>
            <person name="Dupont P.Y."/>
            <person name="Berry D."/>
            <person name="Ram A."/>
            <person name="Scott B."/>
            <person name="Cox M.P."/>
        </authorList>
    </citation>
    <scope>NUCLEOTIDE SEQUENCE [LARGE SCALE GENOMIC DNA]</scope>
    <source>
        <strain evidence="2 3">Fl1</strain>
    </source>
</reference>
<feature type="compositionally biased region" description="Polar residues" evidence="1">
    <location>
        <begin position="267"/>
        <end position="280"/>
    </location>
</feature>
<feature type="compositionally biased region" description="Polar residues" evidence="1">
    <location>
        <begin position="289"/>
        <end position="308"/>
    </location>
</feature>
<feature type="region of interest" description="Disordered" evidence="1">
    <location>
        <begin position="236"/>
        <end position="360"/>
    </location>
</feature>
<feature type="region of interest" description="Disordered" evidence="1">
    <location>
        <begin position="632"/>
        <end position="658"/>
    </location>
</feature>
<evidence type="ECO:0000313" key="3">
    <source>
        <dbReference type="Proteomes" id="UP000594364"/>
    </source>
</evidence>
<accession>A0A7S9KJZ4</accession>
<feature type="compositionally biased region" description="Polar residues" evidence="1">
    <location>
        <begin position="638"/>
        <end position="655"/>
    </location>
</feature>